<gene>
    <name evidence="2" type="ORF">QE152_g23751</name>
</gene>
<evidence type="ECO:0000313" key="2">
    <source>
        <dbReference type="EMBL" id="KAK9717422.1"/>
    </source>
</evidence>
<dbReference type="Pfam" id="PF13193">
    <property type="entry name" value="AMP-binding_C"/>
    <property type="match status" value="1"/>
</dbReference>
<dbReference type="InterPro" id="IPR025110">
    <property type="entry name" value="AMP-bd_C"/>
</dbReference>
<dbReference type="EMBL" id="JASPKY010000241">
    <property type="protein sequence ID" value="KAK9717422.1"/>
    <property type="molecule type" value="Genomic_DNA"/>
</dbReference>
<evidence type="ECO:0000259" key="1">
    <source>
        <dbReference type="Pfam" id="PF13193"/>
    </source>
</evidence>
<proteinExistence type="predicted"/>
<dbReference type="AlphaFoldDB" id="A0AAW1KGL0"/>
<organism evidence="2 3">
    <name type="scientific">Popillia japonica</name>
    <name type="common">Japanese beetle</name>
    <dbReference type="NCBI Taxonomy" id="7064"/>
    <lineage>
        <taxon>Eukaryota</taxon>
        <taxon>Metazoa</taxon>
        <taxon>Ecdysozoa</taxon>
        <taxon>Arthropoda</taxon>
        <taxon>Hexapoda</taxon>
        <taxon>Insecta</taxon>
        <taxon>Pterygota</taxon>
        <taxon>Neoptera</taxon>
        <taxon>Endopterygota</taxon>
        <taxon>Coleoptera</taxon>
        <taxon>Polyphaga</taxon>
        <taxon>Scarabaeiformia</taxon>
        <taxon>Scarabaeidae</taxon>
        <taxon>Rutelinae</taxon>
        <taxon>Popillia</taxon>
    </lineage>
</organism>
<dbReference type="SUPFAM" id="SSF56801">
    <property type="entry name" value="Acetyl-CoA synthetase-like"/>
    <property type="match status" value="1"/>
</dbReference>
<sequence>MMEAQKKKDKSDITARLLADEDVPIQTMYNLEGKTNEYLSPRSKLLVGKTGIHREELRPLYSNPKILSQKLQYNPWHVVPTPVQSVLLEHPAVKDVIVIGFPSEMNDKNPFALVTLRSGYEMVTTKDLLEAGYFASVSGAELDYCTSSEDDTGANKVRKQSKKHVGTLSRSRCYLCYLRPIKGFLPTKKVHIWLKKTKGDKIDSNSTSMCD</sequence>
<dbReference type="Proteomes" id="UP001458880">
    <property type="component" value="Unassembled WGS sequence"/>
</dbReference>
<dbReference type="Gene3D" id="3.30.300.30">
    <property type="match status" value="1"/>
</dbReference>
<evidence type="ECO:0000313" key="3">
    <source>
        <dbReference type="Proteomes" id="UP001458880"/>
    </source>
</evidence>
<reference evidence="2 3" key="1">
    <citation type="journal article" date="2024" name="BMC Genomics">
        <title>De novo assembly and annotation of Popillia japonica's genome with initial clues to its potential as an invasive pest.</title>
        <authorList>
            <person name="Cucini C."/>
            <person name="Boschi S."/>
            <person name="Funari R."/>
            <person name="Cardaioli E."/>
            <person name="Iannotti N."/>
            <person name="Marturano G."/>
            <person name="Paoli F."/>
            <person name="Bruttini M."/>
            <person name="Carapelli A."/>
            <person name="Frati F."/>
            <person name="Nardi F."/>
        </authorList>
    </citation>
    <scope>NUCLEOTIDE SEQUENCE [LARGE SCALE GENOMIC DNA]</scope>
    <source>
        <strain evidence="2">DMR45628</strain>
    </source>
</reference>
<feature type="domain" description="AMP-binding enzyme C-terminal" evidence="1">
    <location>
        <begin position="83"/>
        <end position="128"/>
    </location>
</feature>
<name>A0AAW1KGL0_POPJA</name>
<keyword evidence="3" id="KW-1185">Reference proteome</keyword>
<comment type="caution">
    <text evidence="2">The sequence shown here is derived from an EMBL/GenBank/DDBJ whole genome shotgun (WGS) entry which is preliminary data.</text>
</comment>
<accession>A0AAW1KGL0</accession>
<protein>
    <recommendedName>
        <fullName evidence="1">AMP-binding enzyme C-terminal domain-containing protein</fullName>
    </recommendedName>
</protein>
<dbReference type="InterPro" id="IPR045851">
    <property type="entry name" value="AMP-bd_C_sf"/>
</dbReference>